<gene>
    <name evidence="1" type="ORF">EUB48_15380</name>
</gene>
<reference evidence="1 2" key="1">
    <citation type="submission" date="2019-01" db="EMBL/GenBank/DDBJ databases">
        <title>Genomic insights into a novel species Rhodoferax sp.</title>
        <authorList>
            <person name="Jin L."/>
        </authorList>
    </citation>
    <scope>NUCLEOTIDE SEQUENCE [LARGE SCALE GENOMIC DNA]</scope>
    <source>
        <strain evidence="1 2">CHu59-6-5</strain>
    </source>
</reference>
<name>A0A515DDQ2_9BURK</name>
<proteinExistence type="predicted"/>
<dbReference type="KEGG" id="rhf:EUB48_15380"/>
<dbReference type="AlphaFoldDB" id="A0A515DDQ2"/>
<protein>
    <submittedName>
        <fullName evidence="1">Uncharacterized protein</fullName>
    </submittedName>
</protein>
<evidence type="ECO:0000313" key="2">
    <source>
        <dbReference type="Proteomes" id="UP000316798"/>
    </source>
</evidence>
<dbReference type="EMBL" id="CP035503">
    <property type="protein sequence ID" value="QDL38515.1"/>
    <property type="molecule type" value="Genomic_DNA"/>
</dbReference>
<keyword evidence="2" id="KW-1185">Reference proteome</keyword>
<evidence type="ECO:0000313" key="1">
    <source>
        <dbReference type="EMBL" id="QDL38515.1"/>
    </source>
</evidence>
<organism evidence="1 2">
    <name type="scientific">Rhodoferax sediminis</name>
    <dbReference type="NCBI Taxonomy" id="2509614"/>
    <lineage>
        <taxon>Bacteria</taxon>
        <taxon>Pseudomonadati</taxon>
        <taxon>Pseudomonadota</taxon>
        <taxon>Betaproteobacteria</taxon>
        <taxon>Burkholderiales</taxon>
        <taxon>Comamonadaceae</taxon>
        <taxon>Rhodoferax</taxon>
    </lineage>
</organism>
<dbReference type="Proteomes" id="UP000316798">
    <property type="component" value="Chromosome"/>
</dbReference>
<accession>A0A515DDQ2</accession>
<sequence length="118" mass="12765">MHNKPKTLTGLNQNGTWSVALLFVREHTDSMTTGVQAGPTPLVVMYAEHGKPDAPPDTAGQPQGRLLAQRVKECGESEGRPVIGRIRVATSPGAKASRLPRGLPWQESLINCEQEEGR</sequence>